<sequence>MDSENNQNQLDAAKEAFSRREQKNREAAARRRKKTLKKAVVWAVLILAIFLVVFISSKNETTQEPTNSAEQFFAAQNRDHIKVGESHPAYNSDPPTGGWHYDQPVQSGIYDKEFPDEQLIHNLEHGHVWISYRADLDQESIEKLADIAKDFGSKIVMTLRSKNDTKIALASWEYLLKMDTVDEAATNEFIKDHRGRGPENIVDFGFKDFRTTK</sequence>
<feature type="compositionally biased region" description="Polar residues" evidence="1">
    <location>
        <begin position="1"/>
        <end position="10"/>
    </location>
</feature>
<protein>
    <recommendedName>
        <fullName evidence="3">BZIP domain-containing protein</fullName>
    </recommendedName>
</protein>
<feature type="compositionally biased region" description="Basic and acidic residues" evidence="1">
    <location>
        <begin position="12"/>
        <end position="29"/>
    </location>
</feature>
<dbReference type="InterPro" id="IPR021454">
    <property type="entry name" value="DUF3105"/>
</dbReference>
<dbReference type="EMBL" id="LCJR01000022">
    <property type="protein sequence ID" value="KKT81310.1"/>
    <property type="molecule type" value="Genomic_DNA"/>
</dbReference>
<feature type="transmembrane region" description="Helical" evidence="2">
    <location>
        <begin position="39"/>
        <end position="57"/>
    </location>
</feature>
<evidence type="ECO:0000313" key="5">
    <source>
        <dbReference type="Proteomes" id="UP000034032"/>
    </source>
</evidence>
<dbReference type="Pfam" id="PF11303">
    <property type="entry name" value="DUF3105"/>
    <property type="match status" value="1"/>
</dbReference>
<evidence type="ECO:0000313" key="4">
    <source>
        <dbReference type="EMBL" id="KKT81310.1"/>
    </source>
</evidence>
<feature type="region of interest" description="Disordered" evidence="1">
    <location>
        <begin position="1"/>
        <end position="29"/>
    </location>
</feature>
<dbReference type="Proteomes" id="UP000034032">
    <property type="component" value="Unassembled WGS sequence"/>
</dbReference>
<organism evidence="4 5">
    <name type="scientific">Candidatus Yanofskybacteria bacterium GW2011_GWA2_44_9</name>
    <dbReference type="NCBI Taxonomy" id="1619025"/>
    <lineage>
        <taxon>Bacteria</taxon>
        <taxon>Candidatus Yanofskyibacteriota</taxon>
    </lineage>
</organism>
<keyword evidence="2" id="KW-0472">Membrane</keyword>
<reference evidence="4 5" key="1">
    <citation type="journal article" date="2015" name="Nature">
        <title>rRNA introns, odd ribosomes, and small enigmatic genomes across a large radiation of phyla.</title>
        <authorList>
            <person name="Brown C.T."/>
            <person name="Hug L.A."/>
            <person name="Thomas B.C."/>
            <person name="Sharon I."/>
            <person name="Castelle C.J."/>
            <person name="Singh A."/>
            <person name="Wilkins M.J."/>
            <person name="Williams K.H."/>
            <person name="Banfield J.F."/>
        </authorList>
    </citation>
    <scope>NUCLEOTIDE SEQUENCE [LARGE SCALE GENOMIC DNA]</scope>
</reference>
<gene>
    <name evidence="4" type="ORF">UW79_C0022G0025</name>
</gene>
<evidence type="ECO:0000259" key="3">
    <source>
        <dbReference type="PROSITE" id="PS00036"/>
    </source>
</evidence>
<evidence type="ECO:0000256" key="2">
    <source>
        <dbReference type="SAM" id="Phobius"/>
    </source>
</evidence>
<accession>A0A0G1KCM3</accession>
<dbReference type="InterPro" id="IPR004827">
    <property type="entry name" value="bZIP"/>
</dbReference>
<proteinExistence type="predicted"/>
<evidence type="ECO:0000256" key="1">
    <source>
        <dbReference type="SAM" id="MobiDB-lite"/>
    </source>
</evidence>
<name>A0A0G1KCM3_9BACT</name>
<comment type="caution">
    <text evidence="4">The sequence shown here is derived from an EMBL/GenBank/DDBJ whole genome shotgun (WGS) entry which is preliminary data.</text>
</comment>
<dbReference type="AlphaFoldDB" id="A0A0G1KCM3"/>
<dbReference type="PROSITE" id="PS00036">
    <property type="entry name" value="BZIP_BASIC"/>
    <property type="match status" value="1"/>
</dbReference>
<keyword evidence="2" id="KW-1133">Transmembrane helix</keyword>
<keyword evidence="2" id="KW-0812">Transmembrane</keyword>
<feature type="domain" description="BZIP" evidence="3">
    <location>
        <begin position="19"/>
        <end position="34"/>
    </location>
</feature>
<dbReference type="GO" id="GO:0003700">
    <property type="term" value="F:DNA-binding transcription factor activity"/>
    <property type="evidence" value="ECO:0007669"/>
    <property type="project" value="InterPro"/>
</dbReference>